<name>A0A9N9IJ89_9GLOM</name>
<dbReference type="EMBL" id="CAJVPQ010014469">
    <property type="protein sequence ID" value="CAG8739623.1"/>
    <property type="molecule type" value="Genomic_DNA"/>
</dbReference>
<evidence type="ECO:0000313" key="2">
    <source>
        <dbReference type="Proteomes" id="UP000789570"/>
    </source>
</evidence>
<protein>
    <submittedName>
        <fullName evidence="1">9465_t:CDS:1</fullName>
    </submittedName>
</protein>
<evidence type="ECO:0000313" key="1">
    <source>
        <dbReference type="EMBL" id="CAG8739623.1"/>
    </source>
</evidence>
<feature type="non-terminal residue" evidence="1">
    <location>
        <position position="557"/>
    </location>
</feature>
<keyword evidence="2" id="KW-1185">Reference proteome</keyword>
<accession>A0A9N9IJ89</accession>
<reference evidence="1" key="1">
    <citation type="submission" date="2021-06" db="EMBL/GenBank/DDBJ databases">
        <authorList>
            <person name="Kallberg Y."/>
            <person name="Tangrot J."/>
            <person name="Rosling A."/>
        </authorList>
    </citation>
    <scope>NUCLEOTIDE SEQUENCE</scope>
    <source>
        <strain evidence="1">UK204</strain>
    </source>
</reference>
<sequence length="557" mass="64670">EKRHDDSDLDEESGPRKKEKSLVFSLTLLSPYVKINLHKFYDRDEALNLILDVACLNYEKRTSNDHKDHHFIQVPGGIGIEKTRIGWESQYLLSSLKAENDYTDEFKKALKDPCYIFVDLNNGCKYLMGFDDKKDSSVRIGARMAVASGLVSGRLSDLLDTNTKCLNLFNVISHILKLRLETNQQSVYAIIIHLDEFQLYIDDVQIHQKTSWELARKFYKTMLKEIGSVMRENSNANYFIVPICTGTSAIDINFLLTEHSQISLNLKPLNYESARSMFLDKYEYLRLTRQSIKRDFLLSSGMSIGELERAGLIYLSNFKGEQYTIVMPFILLKILNNILFTSDVETVLIEVKNSMILSIKHKIYHLEVKDKNQTDSYEKSKINAEMKRVTNDFAIQTDKNWQLSDIFRNAKGADTLLQRKVRLRRLKVFTENEKFLVKMSDIAKFTKFVLCDDNVSREFDRGIFRCYQGCANIDHRWILDSADEGKKLAIFSQIKYSERDTTTTISTPVIKRWYDTTIASVENYKTEYDEILVLFTNRTCTGTIDMEQMPKLLLIYP</sequence>
<proteinExistence type="predicted"/>
<comment type="caution">
    <text evidence="1">The sequence shown here is derived from an EMBL/GenBank/DDBJ whole genome shotgun (WGS) entry which is preliminary data.</text>
</comment>
<organism evidence="1 2">
    <name type="scientific">Funneliformis caledonium</name>
    <dbReference type="NCBI Taxonomy" id="1117310"/>
    <lineage>
        <taxon>Eukaryota</taxon>
        <taxon>Fungi</taxon>
        <taxon>Fungi incertae sedis</taxon>
        <taxon>Mucoromycota</taxon>
        <taxon>Glomeromycotina</taxon>
        <taxon>Glomeromycetes</taxon>
        <taxon>Glomerales</taxon>
        <taxon>Glomeraceae</taxon>
        <taxon>Funneliformis</taxon>
    </lineage>
</organism>
<dbReference type="Proteomes" id="UP000789570">
    <property type="component" value="Unassembled WGS sequence"/>
</dbReference>
<dbReference type="AlphaFoldDB" id="A0A9N9IJ89"/>
<dbReference type="OrthoDB" id="2430828at2759"/>
<gene>
    <name evidence="1" type="ORF">FCALED_LOCUS15532</name>
</gene>
<feature type="non-terminal residue" evidence="1">
    <location>
        <position position="1"/>
    </location>
</feature>